<feature type="compositionally biased region" description="Polar residues" evidence="2">
    <location>
        <begin position="682"/>
        <end position="692"/>
    </location>
</feature>
<feature type="compositionally biased region" description="Basic and acidic residues" evidence="2">
    <location>
        <begin position="508"/>
        <end position="555"/>
    </location>
</feature>
<organism evidence="3">
    <name type="scientific">Chromera velia CCMP2878</name>
    <dbReference type="NCBI Taxonomy" id="1169474"/>
    <lineage>
        <taxon>Eukaryota</taxon>
        <taxon>Sar</taxon>
        <taxon>Alveolata</taxon>
        <taxon>Colpodellida</taxon>
        <taxon>Chromeraceae</taxon>
        <taxon>Chromera</taxon>
    </lineage>
</organism>
<keyword evidence="1" id="KW-0175">Coiled coil</keyword>
<feature type="coiled-coil region" evidence="1">
    <location>
        <begin position="284"/>
        <end position="318"/>
    </location>
</feature>
<feature type="region of interest" description="Disordered" evidence="2">
    <location>
        <begin position="483"/>
        <end position="786"/>
    </location>
</feature>
<dbReference type="VEuPathDB" id="CryptoDB:Cvel_23862"/>
<proteinExistence type="predicted"/>
<feature type="compositionally biased region" description="Polar residues" evidence="2">
    <location>
        <begin position="15"/>
        <end position="26"/>
    </location>
</feature>
<feature type="compositionally biased region" description="Basic and acidic residues" evidence="2">
    <location>
        <begin position="585"/>
        <end position="594"/>
    </location>
</feature>
<feature type="compositionally biased region" description="Polar residues" evidence="2">
    <location>
        <begin position="610"/>
        <end position="630"/>
    </location>
</feature>
<evidence type="ECO:0000256" key="2">
    <source>
        <dbReference type="SAM" id="MobiDB-lite"/>
    </source>
</evidence>
<feature type="compositionally biased region" description="Basic residues" evidence="2">
    <location>
        <begin position="764"/>
        <end position="778"/>
    </location>
</feature>
<name>A0A0G4GY30_9ALVE</name>
<dbReference type="AlphaFoldDB" id="A0A0G4GY30"/>
<feature type="compositionally biased region" description="Basic residues" evidence="2">
    <location>
        <begin position="37"/>
        <end position="48"/>
    </location>
</feature>
<dbReference type="EMBL" id="CDMZ01001671">
    <property type="protein sequence ID" value="CEM36010.1"/>
    <property type="molecule type" value="Genomic_DNA"/>
</dbReference>
<feature type="compositionally biased region" description="Polar residues" evidence="2">
    <location>
        <begin position="659"/>
        <end position="669"/>
    </location>
</feature>
<sequence>MAEWLGAKENEKELTSTSQLVKTTTAGGKRGGNFKSRSPRSKHNKKSPRHIEANLLPYRSAHNARGTLEEVKRYLRLHDAPGNDAEELQNENDVLREHVKELLEATDSLVSLQKAQHEVSERKRLGTMGGLTNASELSPLSPHSHSNRQSLLGLNTNRRTATLPKTYVGLPPVRDPYEEVNACAKRLANYKSEAAHLKALVSRWVAPDILATLRQNGREIERQISMLELSNRRLSGATKRAGKKLDELASMEAAKPEDATKGIPREAIDFAELEVELFQVRKKNAALRHALKTHNEQLSALSEQQKQATERLQKVKALVEDTGAATGGGMTATAAAAAVGLHTEDGRPLPPAQLRRHVAALENALKSLKDRQDGALARHSRDLRDLEDQRDRLQAKIAKEKTKSDAAAQKSVEFFSSEEFPAELRARMAQHYLPKCDAAAPYRKHRLGSILQENASRSPKHRCDAAGAVAAAAAAAAAAANLGEKKEEENSQGEEIEMTVAEFFKSPAAEKPEGEAEGGNEKAAREQFEAPKAPGEEQEQKQEGEKEEETEHRADPPTSPALEEETPQLCEWGERMSKNSVRSLGPERERERGRCVPSPPCSPMPPPSVTAESAVSCHHTSPTETAQSSFYIPEESNAAVHPTESRSLIPTVRARSRLGASTPTDTPLGTSAGPAVSPPRQEASSPSAGNTSEIRKEDAGDVEGELRGSSTLILPGGRNKKTVPTVTSAGSSSRGRQMSYQGTHPSRIPPRTPAKELGPLHRESKSKKPGRTTQHNRFRSQATGQR</sequence>
<feature type="compositionally biased region" description="Polar residues" evidence="2">
    <location>
        <begin position="722"/>
        <end position="744"/>
    </location>
</feature>
<accession>A0A0G4GY30</accession>
<feature type="coiled-coil region" evidence="1">
    <location>
        <begin position="358"/>
        <end position="410"/>
    </location>
</feature>
<feature type="region of interest" description="Disordered" evidence="2">
    <location>
        <begin position="1"/>
        <end position="52"/>
    </location>
</feature>
<protein>
    <submittedName>
        <fullName evidence="3">Uncharacterized protein</fullName>
    </submittedName>
</protein>
<feature type="compositionally biased region" description="Basic and acidic residues" evidence="2">
    <location>
        <begin position="1"/>
        <end position="14"/>
    </location>
</feature>
<evidence type="ECO:0000313" key="3">
    <source>
        <dbReference type="EMBL" id="CEM36010.1"/>
    </source>
</evidence>
<gene>
    <name evidence="3" type="ORF">Cvel_23862</name>
</gene>
<reference evidence="3" key="1">
    <citation type="submission" date="2014-11" db="EMBL/GenBank/DDBJ databases">
        <authorList>
            <person name="Otto D Thomas"/>
            <person name="Naeem Raeece"/>
        </authorList>
    </citation>
    <scope>NUCLEOTIDE SEQUENCE</scope>
</reference>
<feature type="compositionally biased region" description="Pro residues" evidence="2">
    <location>
        <begin position="597"/>
        <end position="608"/>
    </location>
</feature>
<evidence type="ECO:0000256" key="1">
    <source>
        <dbReference type="SAM" id="Coils"/>
    </source>
</evidence>